<feature type="transmembrane region" description="Helical" evidence="22">
    <location>
        <begin position="821"/>
        <end position="846"/>
    </location>
</feature>
<evidence type="ECO:0000256" key="17">
    <source>
        <dbReference type="ARBA" id="ARBA00023180"/>
    </source>
</evidence>
<evidence type="ECO:0000256" key="20">
    <source>
        <dbReference type="PROSITE-ProRule" id="PRU10141"/>
    </source>
</evidence>
<evidence type="ECO:0000256" key="21">
    <source>
        <dbReference type="SAM" id="MobiDB-lite"/>
    </source>
</evidence>
<dbReference type="PROSITE" id="PS50011">
    <property type="entry name" value="PROTEIN_KINASE_DOM"/>
    <property type="match status" value="1"/>
</dbReference>
<dbReference type="FunFam" id="3.80.10.10:FF:000719">
    <property type="entry name" value="MDIS1-interacting receptor like kinase 2 isoform A"/>
    <property type="match status" value="1"/>
</dbReference>
<dbReference type="GO" id="GO:0005524">
    <property type="term" value="F:ATP binding"/>
    <property type="evidence" value="ECO:0007669"/>
    <property type="project" value="UniProtKB-UniRule"/>
</dbReference>
<evidence type="ECO:0000259" key="23">
    <source>
        <dbReference type="PROSITE" id="PS50011"/>
    </source>
</evidence>
<keyword evidence="10" id="KW-0677">Repeat</keyword>
<keyword evidence="8 22" id="KW-0812">Transmembrane</keyword>
<dbReference type="GO" id="GO:0009653">
    <property type="term" value="P:anatomical structure morphogenesis"/>
    <property type="evidence" value="ECO:0007669"/>
    <property type="project" value="UniProtKB-ARBA"/>
</dbReference>
<protein>
    <recommendedName>
        <fullName evidence="2">non-specific serine/threonine protein kinase</fullName>
        <ecNumber evidence="2">2.7.11.1</ecNumber>
    </recommendedName>
</protein>
<keyword evidence="13 20" id="KW-0067">ATP-binding</keyword>
<dbReference type="InterPro" id="IPR051716">
    <property type="entry name" value="Plant_RL_S/T_kinase"/>
</dbReference>
<evidence type="ECO:0000256" key="18">
    <source>
        <dbReference type="ARBA" id="ARBA00047899"/>
    </source>
</evidence>
<dbReference type="OrthoDB" id="676979at2759"/>
<gene>
    <name evidence="24" type="ORF">HHK36_008047</name>
</gene>
<evidence type="ECO:0000256" key="13">
    <source>
        <dbReference type="ARBA" id="ARBA00022840"/>
    </source>
</evidence>
<keyword evidence="3" id="KW-1003">Cell membrane</keyword>
<evidence type="ECO:0000256" key="8">
    <source>
        <dbReference type="ARBA" id="ARBA00022692"/>
    </source>
</evidence>
<evidence type="ECO:0000256" key="11">
    <source>
        <dbReference type="ARBA" id="ARBA00022741"/>
    </source>
</evidence>
<dbReference type="EMBL" id="JABCRI010000005">
    <property type="protein sequence ID" value="KAF8405967.1"/>
    <property type="molecule type" value="Genomic_DNA"/>
</dbReference>
<dbReference type="PROSITE" id="PS00109">
    <property type="entry name" value="PROTEIN_KINASE_TYR"/>
    <property type="match status" value="1"/>
</dbReference>
<dbReference type="PANTHER" id="PTHR48053:SF22">
    <property type="entry name" value="MDIS1-INTERACTING RECEPTOR LIKE KINASE 2-LIKE"/>
    <property type="match status" value="1"/>
</dbReference>
<proteinExistence type="predicted"/>
<evidence type="ECO:0000313" key="24">
    <source>
        <dbReference type="EMBL" id="KAF8405967.1"/>
    </source>
</evidence>
<keyword evidence="16" id="KW-0675">Receptor</keyword>
<keyword evidence="9" id="KW-0732">Signal</keyword>
<name>A0A834ZPE7_TETSI</name>
<dbReference type="GO" id="GO:0099402">
    <property type="term" value="P:plant organ development"/>
    <property type="evidence" value="ECO:0007669"/>
    <property type="project" value="UniProtKB-ARBA"/>
</dbReference>
<evidence type="ECO:0000256" key="12">
    <source>
        <dbReference type="ARBA" id="ARBA00022777"/>
    </source>
</evidence>
<keyword evidence="15 22" id="KW-0472">Membrane</keyword>
<dbReference type="InterPro" id="IPR008266">
    <property type="entry name" value="Tyr_kinase_AS"/>
</dbReference>
<evidence type="ECO:0000256" key="9">
    <source>
        <dbReference type="ARBA" id="ARBA00022729"/>
    </source>
</evidence>
<dbReference type="PROSITE" id="PS00107">
    <property type="entry name" value="PROTEIN_KINASE_ATP"/>
    <property type="match status" value="1"/>
</dbReference>
<accession>A0A834ZPE7</accession>
<dbReference type="InterPro" id="IPR001611">
    <property type="entry name" value="Leu-rich_rpt"/>
</dbReference>
<evidence type="ECO:0000256" key="14">
    <source>
        <dbReference type="ARBA" id="ARBA00022989"/>
    </source>
</evidence>
<comment type="subcellular location">
    <subcellularLocation>
        <location evidence="1">Cell membrane</location>
        <topology evidence="1">Single-pass type I membrane protein</topology>
    </subcellularLocation>
</comment>
<evidence type="ECO:0000313" key="25">
    <source>
        <dbReference type="Proteomes" id="UP000655225"/>
    </source>
</evidence>
<dbReference type="InterPro" id="IPR055414">
    <property type="entry name" value="LRR_R13L4/SHOC2-like"/>
</dbReference>
<feature type="compositionally biased region" description="Polar residues" evidence="21">
    <location>
        <begin position="53"/>
        <end position="63"/>
    </location>
</feature>
<keyword evidence="25" id="KW-1185">Reference proteome</keyword>
<dbReference type="Pfam" id="PF23598">
    <property type="entry name" value="LRR_14"/>
    <property type="match status" value="1"/>
</dbReference>
<dbReference type="Gene3D" id="3.80.10.10">
    <property type="entry name" value="Ribonuclease Inhibitor"/>
    <property type="match status" value="4"/>
</dbReference>
<dbReference type="SUPFAM" id="SSF52047">
    <property type="entry name" value="RNI-like"/>
    <property type="match status" value="1"/>
</dbReference>
<dbReference type="EC" id="2.7.11.1" evidence="2"/>
<keyword evidence="7" id="KW-0808">Transferase</keyword>
<keyword evidence="6" id="KW-0433">Leucine-rich repeat</keyword>
<evidence type="ECO:0000256" key="6">
    <source>
        <dbReference type="ARBA" id="ARBA00022614"/>
    </source>
</evidence>
<comment type="caution">
    <text evidence="24">The sequence shown here is derived from an EMBL/GenBank/DDBJ whole genome shotgun (WGS) entry which is preliminary data.</text>
</comment>
<dbReference type="GO" id="GO:0004674">
    <property type="term" value="F:protein serine/threonine kinase activity"/>
    <property type="evidence" value="ECO:0007669"/>
    <property type="project" value="UniProtKB-KW"/>
</dbReference>
<dbReference type="InterPro" id="IPR032675">
    <property type="entry name" value="LRR_dom_sf"/>
</dbReference>
<dbReference type="Pfam" id="PF00560">
    <property type="entry name" value="LRR_1"/>
    <property type="match status" value="6"/>
</dbReference>
<dbReference type="InterPro" id="IPR003591">
    <property type="entry name" value="Leu-rich_rpt_typical-subtyp"/>
</dbReference>
<keyword evidence="5" id="KW-0597">Phosphoprotein</keyword>
<evidence type="ECO:0000256" key="5">
    <source>
        <dbReference type="ARBA" id="ARBA00022553"/>
    </source>
</evidence>
<dbReference type="FunFam" id="3.80.10.10:FF:000400">
    <property type="entry name" value="Nuclear pore complex protein NUP107"/>
    <property type="match status" value="1"/>
</dbReference>
<feature type="domain" description="Protein kinase" evidence="23">
    <location>
        <begin position="887"/>
        <end position="1171"/>
    </location>
</feature>
<evidence type="ECO:0000256" key="19">
    <source>
        <dbReference type="ARBA" id="ARBA00048679"/>
    </source>
</evidence>
<sequence length="1183" mass="130121">MTVVNIVIFIGKVSRIQRHLTNRLARIGVSDASRGAAAVSQPASASAGEDPVSNKSLRTSQQKQLRIRHLQSQQKHLKPEATKNEASTITKSTKASKTSFISAYICLSLSHSSHHSHNTKHIQRSHDIQVPLVCLVILPLGIFLFGRSFCVYDCRSGGSSKLEIQPPKPNQTRSLLPSWTLVPNNVTNSSSHIKRRGPPCNWLGITCNMAGSITEINLTSRELRGTFYYFNFSSFSSLLSLDLSYNSFSGSIPNHIGNLSKLIHLDLSFNQFSGKIPLNIGLLTSLRILHLHVNQIYGSIPHEIGKLRSLNELYLNNNNLTGLIPTSLGNLSNLTFLYLYDNQLFGSIPIEIGNMINLITIDMSTNNLVGSIPSTIGNLTKLTYLRLFNNQLSGSIPLEVGNLNSLTELALNTNNLTGPIPVSLGNLSNLIILYFYDNQLSGSIPIEIGNLINLNLIEMSVNHLIGHIPPTIGNLTKLKYLALIGNQLSGSIHPAIGNLTNLIGLSLADNNFIGSLPQEICQGGSLTYLTVANNHFIGPIPKSLRNCKSLIRVRLDENQLTGNISNYFGVYPNLDYIDLSDNKFYGEISKNWGACQLLTSLKISGNKIIGRIPPELGNSTQLRVIDLSTNQITGEIPKELGRLTSLLILNLSNNKLTGGIALEMGLLYNLDHLDMSTNNLSGSIPEQLGNCLSLLYLSLSKNNFSGSIPFQIGNLANLQIILDLSQNSLTGEIPLKLGDLHNLEKLNISHNKLHGSIPSTFIKMISLTSIDISYNQLEGPLPNNTVFQDAPEEAFKNNKGFCASVRGLQPCMSNTKEGYKVVILIVLPVLGALFLLFGFIGIFCIVCRVAKNVEKEPNKTNCEKLFSIWSYDGKMVYEEIIEVTENFSNEHCIGVGGYGSVYIAKMSTGQVVAVKKLHSSQNGEMADLKTFISEIHALTEIRHRNIVKLYGFCSHVRHSFLVYEYLEMGSLAKILSKVEGAKQLDWMKRINIVKDITRALSYMHHDCSPLIVHRDISSNNILLDSEYQAHVSDFGTARFLKSDSSNWTSLAGTYGYLAPELAYTMNVTTKCDVYSFGVVALEVMIGTHPGELISSISSSSSSLSLIGHSILLKDVLDQRISLPTVHVIQEVVSIVKLAFACLHNNPQSRPTMQEVSLKLSAQMTQFTEPFQTITLGHLLNLSL</sequence>
<organism evidence="24 25">
    <name type="scientific">Tetracentron sinense</name>
    <name type="common">Spur-leaf</name>
    <dbReference type="NCBI Taxonomy" id="13715"/>
    <lineage>
        <taxon>Eukaryota</taxon>
        <taxon>Viridiplantae</taxon>
        <taxon>Streptophyta</taxon>
        <taxon>Embryophyta</taxon>
        <taxon>Tracheophyta</taxon>
        <taxon>Spermatophyta</taxon>
        <taxon>Magnoliopsida</taxon>
        <taxon>Trochodendrales</taxon>
        <taxon>Trochodendraceae</taxon>
        <taxon>Tetracentron</taxon>
    </lineage>
</organism>
<dbReference type="FunFam" id="3.80.10.10:FF:000095">
    <property type="entry name" value="LRR receptor-like serine/threonine-protein kinase GSO1"/>
    <property type="match status" value="1"/>
</dbReference>
<evidence type="ECO:0000256" key="2">
    <source>
        <dbReference type="ARBA" id="ARBA00012513"/>
    </source>
</evidence>
<dbReference type="GO" id="GO:0005886">
    <property type="term" value="C:plasma membrane"/>
    <property type="evidence" value="ECO:0007669"/>
    <property type="project" value="UniProtKB-SubCell"/>
</dbReference>
<dbReference type="Gene3D" id="3.30.200.20">
    <property type="entry name" value="Phosphorylase Kinase, domain 1"/>
    <property type="match status" value="1"/>
</dbReference>
<dbReference type="Proteomes" id="UP000655225">
    <property type="component" value="Unassembled WGS sequence"/>
</dbReference>
<dbReference type="InterPro" id="IPR017441">
    <property type="entry name" value="Protein_kinase_ATP_BS"/>
</dbReference>
<dbReference type="PANTHER" id="PTHR48053">
    <property type="entry name" value="LEUCINE RICH REPEAT FAMILY PROTEIN, EXPRESSED"/>
    <property type="match status" value="1"/>
</dbReference>
<dbReference type="Pfam" id="PF00069">
    <property type="entry name" value="Pkinase"/>
    <property type="match status" value="1"/>
</dbReference>
<comment type="catalytic activity">
    <reaction evidence="19">
        <text>L-seryl-[protein] + ATP = O-phospho-L-seryl-[protein] + ADP + H(+)</text>
        <dbReference type="Rhea" id="RHEA:17989"/>
        <dbReference type="Rhea" id="RHEA-COMP:9863"/>
        <dbReference type="Rhea" id="RHEA-COMP:11604"/>
        <dbReference type="ChEBI" id="CHEBI:15378"/>
        <dbReference type="ChEBI" id="CHEBI:29999"/>
        <dbReference type="ChEBI" id="CHEBI:30616"/>
        <dbReference type="ChEBI" id="CHEBI:83421"/>
        <dbReference type="ChEBI" id="CHEBI:456216"/>
        <dbReference type="EC" id="2.7.11.1"/>
    </reaction>
</comment>
<dbReference type="FunFam" id="3.80.10.10:FF:000416">
    <property type="entry name" value="Probable leucine-rich repeat receptor-like protein kinase At5g63930"/>
    <property type="match status" value="1"/>
</dbReference>
<dbReference type="SUPFAM" id="SSF56112">
    <property type="entry name" value="Protein kinase-like (PK-like)"/>
    <property type="match status" value="1"/>
</dbReference>
<dbReference type="FunFam" id="1.10.510.10:FF:000445">
    <property type="entry name" value="MDIS1-interacting receptor like kinase 2"/>
    <property type="match status" value="1"/>
</dbReference>
<dbReference type="AlphaFoldDB" id="A0A834ZPE7"/>
<evidence type="ECO:0000256" key="10">
    <source>
        <dbReference type="ARBA" id="ARBA00022737"/>
    </source>
</evidence>
<keyword evidence="4" id="KW-0723">Serine/threonine-protein kinase</keyword>
<dbReference type="InterPro" id="IPR011009">
    <property type="entry name" value="Kinase-like_dom_sf"/>
</dbReference>
<keyword evidence="17" id="KW-0325">Glycoprotein</keyword>
<keyword evidence="11 20" id="KW-0547">Nucleotide-binding</keyword>
<comment type="catalytic activity">
    <reaction evidence="18">
        <text>L-threonyl-[protein] + ATP = O-phospho-L-threonyl-[protein] + ADP + H(+)</text>
        <dbReference type="Rhea" id="RHEA:46608"/>
        <dbReference type="Rhea" id="RHEA-COMP:11060"/>
        <dbReference type="Rhea" id="RHEA-COMP:11605"/>
        <dbReference type="ChEBI" id="CHEBI:15378"/>
        <dbReference type="ChEBI" id="CHEBI:30013"/>
        <dbReference type="ChEBI" id="CHEBI:30616"/>
        <dbReference type="ChEBI" id="CHEBI:61977"/>
        <dbReference type="ChEBI" id="CHEBI:456216"/>
        <dbReference type="EC" id="2.7.11.1"/>
    </reaction>
</comment>
<evidence type="ECO:0000256" key="7">
    <source>
        <dbReference type="ARBA" id="ARBA00022679"/>
    </source>
</evidence>
<dbReference type="SMART" id="SM00369">
    <property type="entry name" value="LRR_TYP"/>
    <property type="match status" value="12"/>
</dbReference>
<keyword evidence="14 22" id="KW-1133">Transmembrane helix</keyword>
<evidence type="ECO:0000256" key="15">
    <source>
        <dbReference type="ARBA" id="ARBA00023136"/>
    </source>
</evidence>
<evidence type="ECO:0000256" key="16">
    <source>
        <dbReference type="ARBA" id="ARBA00023170"/>
    </source>
</evidence>
<evidence type="ECO:0000256" key="22">
    <source>
        <dbReference type="SAM" id="Phobius"/>
    </source>
</evidence>
<evidence type="ECO:0000256" key="3">
    <source>
        <dbReference type="ARBA" id="ARBA00022475"/>
    </source>
</evidence>
<dbReference type="Pfam" id="PF13855">
    <property type="entry name" value="LRR_8"/>
    <property type="match status" value="1"/>
</dbReference>
<keyword evidence="12" id="KW-0418">Kinase</keyword>
<dbReference type="FunFam" id="3.30.200.20:FF:000309">
    <property type="entry name" value="Leucine-rich repeat receptor protein kinase MSP1"/>
    <property type="match status" value="1"/>
</dbReference>
<dbReference type="Gene3D" id="1.10.510.10">
    <property type="entry name" value="Transferase(Phosphotransferase) domain 1"/>
    <property type="match status" value="1"/>
</dbReference>
<dbReference type="SUPFAM" id="SSF52058">
    <property type="entry name" value="L domain-like"/>
    <property type="match status" value="1"/>
</dbReference>
<dbReference type="OMA" id="HWREWRN"/>
<evidence type="ECO:0000256" key="4">
    <source>
        <dbReference type="ARBA" id="ARBA00022527"/>
    </source>
</evidence>
<feature type="binding site" evidence="20">
    <location>
        <position position="916"/>
    </location>
    <ligand>
        <name>ATP</name>
        <dbReference type="ChEBI" id="CHEBI:30616"/>
    </ligand>
</feature>
<feature type="region of interest" description="Disordered" evidence="21">
    <location>
        <begin position="71"/>
        <end position="90"/>
    </location>
</feature>
<dbReference type="InterPro" id="IPR000719">
    <property type="entry name" value="Prot_kinase_dom"/>
</dbReference>
<feature type="region of interest" description="Disordered" evidence="21">
    <location>
        <begin position="40"/>
        <end position="63"/>
    </location>
</feature>
<evidence type="ECO:0000256" key="1">
    <source>
        <dbReference type="ARBA" id="ARBA00004251"/>
    </source>
</evidence>
<reference evidence="24 25" key="1">
    <citation type="submission" date="2020-04" db="EMBL/GenBank/DDBJ databases">
        <title>Plant Genome Project.</title>
        <authorList>
            <person name="Zhang R.-G."/>
        </authorList>
    </citation>
    <scope>NUCLEOTIDE SEQUENCE [LARGE SCALE GENOMIC DNA]</scope>
    <source>
        <strain evidence="24">YNK0</strain>
        <tissue evidence="24">Leaf</tissue>
    </source>
</reference>